<evidence type="ECO:0000256" key="1">
    <source>
        <dbReference type="SAM" id="Phobius"/>
    </source>
</evidence>
<keyword evidence="1 2" id="KW-0812">Transmembrane</keyword>
<comment type="caution">
    <text evidence="2">The sequence shown here is derived from an EMBL/GenBank/DDBJ whole genome shotgun (WGS) entry which is preliminary data.</text>
</comment>
<keyword evidence="1" id="KW-1133">Transmembrane helix</keyword>
<dbReference type="Proteomes" id="UP001642409">
    <property type="component" value="Unassembled WGS sequence"/>
</dbReference>
<accession>A0AA86UBU5</accession>
<organism evidence="2">
    <name type="scientific">Hexamita inflata</name>
    <dbReference type="NCBI Taxonomy" id="28002"/>
    <lineage>
        <taxon>Eukaryota</taxon>
        <taxon>Metamonada</taxon>
        <taxon>Diplomonadida</taxon>
        <taxon>Hexamitidae</taxon>
        <taxon>Hexamitinae</taxon>
        <taxon>Hexamita</taxon>
    </lineage>
</organism>
<keyword evidence="1" id="KW-0472">Membrane</keyword>
<evidence type="ECO:0000313" key="4">
    <source>
        <dbReference type="Proteomes" id="UP001642409"/>
    </source>
</evidence>
<dbReference type="EMBL" id="CAXDID020000360">
    <property type="protein sequence ID" value="CAL6082085.1"/>
    <property type="molecule type" value="Genomic_DNA"/>
</dbReference>
<feature type="transmembrane region" description="Helical" evidence="1">
    <location>
        <begin position="176"/>
        <end position="195"/>
    </location>
</feature>
<evidence type="ECO:0000313" key="2">
    <source>
        <dbReference type="EMBL" id="CAI9945057.1"/>
    </source>
</evidence>
<dbReference type="EMBL" id="CATOUU010000737">
    <property type="protein sequence ID" value="CAI9945057.1"/>
    <property type="molecule type" value="Genomic_DNA"/>
</dbReference>
<feature type="transmembrane region" description="Helical" evidence="1">
    <location>
        <begin position="226"/>
        <end position="244"/>
    </location>
</feature>
<protein>
    <submittedName>
        <fullName evidence="2">Transmembrane domain-containing protein</fullName>
    </submittedName>
    <submittedName>
        <fullName evidence="3">Transmembrane_domain-containing protein</fullName>
    </submittedName>
</protein>
<name>A0AA86UBU5_9EUKA</name>
<reference evidence="2" key="1">
    <citation type="submission" date="2023-06" db="EMBL/GenBank/DDBJ databases">
        <authorList>
            <person name="Kurt Z."/>
        </authorList>
    </citation>
    <scope>NUCLEOTIDE SEQUENCE</scope>
</reference>
<gene>
    <name evidence="2" type="ORF">HINF_LOCUS32702</name>
    <name evidence="3" type="ORF">HINF_LOCUS60877</name>
</gene>
<reference evidence="3 4" key="2">
    <citation type="submission" date="2024-07" db="EMBL/GenBank/DDBJ databases">
        <authorList>
            <person name="Akdeniz Z."/>
        </authorList>
    </citation>
    <scope>NUCLEOTIDE SEQUENCE [LARGE SCALE GENOMIC DNA]</scope>
</reference>
<proteinExistence type="predicted"/>
<keyword evidence="4" id="KW-1185">Reference proteome</keyword>
<sequence>MTELLQLISNHFKLNINVRQFGKLLKFNSLPEKCVASLELLNMLKPTLNQEEAIVTVLLCLTQRIMRGAFDDHYIITVQDYLSKMYNDRSPNQRAAMACGWSIITEMNLVDQKFANLYFEIMVCGDSKMYEKVRYESQNKICNYYIHALAWLLCHSPMLVRDSSYHIQKNNYSKEMCILGVLVELSANFYIIIIFSKQYTFSWFQFISSVFHFITYFLNFEPLHNVFSLVFLLLLLLEWSSFILCNKIP</sequence>
<evidence type="ECO:0000313" key="3">
    <source>
        <dbReference type="EMBL" id="CAL6082085.1"/>
    </source>
</evidence>
<dbReference type="AlphaFoldDB" id="A0AA86UBU5"/>